<dbReference type="InterPro" id="IPR024548">
    <property type="entry name" value="Cu2_monoox_C"/>
</dbReference>
<organism evidence="2 3">
    <name type="scientific">Ramazzottius varieornatus</name>
    <name type="common">Water bear</name>
    <name type="synonym">Tardigrade</name>
    <dbReference type="NCBI Taxonomy" id="947166"/>
    <lineage>
        <taxon>Eukaryota</taxon>
        <taxon>Metazoa</taxon>
        <taxon>Ecdysozoa</taxon>
        <taxon>Tardigrada</taxon>
        <taxon>Eutardigrada</taxon>
        <taxon>Parachela</taxon>
        <taxon>Hypsibioidea</taxon>
        <taxon>Ramazzottiidae</taxon>
        <taxon>Ramazzottius</taxon>
    </lineage>
</organism>
<feature type="domain" description="Copper type II ascorbate-dependent monooxygenase C-terminal" evidence="1">
    <location>
        <begin position="24"/>
        <end position="53"/>
    </location>
</feature>
<dbReference type="Pfam" id="PF03712">
    <property type="entry name" value="Cu2_monoox_C"/>
    <property type="match status" value="1"/>
</dbReference>
<dbReference type="AlphaFoldDB" id="A0A1D1V0Y8"/>
<protein>
    <recommendedName>
        <fullName evidence="1">Copper type II ascorbate-dependent monooxygenase C-terminal domain-containing protein</fullName>
    </recommendedName>
</protein>
<dbReference type="EMBL" id="BDGG01000002">
    <property type="protein sequence ID" value="GAU92098.1"/>
    <property type="molecule type" value="Genomic_DNA"/>
</dbReference>
<evidence type="ECO:0000313" key="2">
    <source>
        <dbReference type="EMBL" id="GAU92098.1"/>
    </source>
</evidence>
<comment type="caution">
    <text evidence="2">The sequence shown here is derived from an EMBL/GenBank/DDBJ whole genome shotgun (WGS) entry which is preliminary data.</text>
</comment>
<dbReference type="InterPro" id="IPR014784">
    <property type="entry name" value="Cu2_ascorb_mOase-like_C"/>
</dbReference>
<proteinExistence type="predicted"/>
<evidence type="ECO:0000259" key="1">
    <source>
        <dbReference type="Pfam" id="PF03712"/>
    </source>
</evidence>
<dbReference type="Gene3D" id="2.60.120.230">
    <property type="match status" value="1"/>
</dbReference>
<evidence type="ECO:0000313" key="3">
    <source>
        <dbReference type="Proteomes" id="UP000186922"/>
    </source>
</evidence>
<name>A0A1D1V0Y8_RAMVA</name>
<dbReference type="Proteomes" id="UP000186922">
    <property type="component" value="Unassembled WGS sequence"/>
</dbReference>
<dbReference type="OrthoDB" id="10003276at2759"/>
<gene>
    <name evidence="2" type="primary">RvY_04226-1</name>
    <name evidence="2" type="synonym">RvY_04226.1</name>
    <name evidence="2" type="ORF">RvY_04226</name>
</gene>
<sequence>MDLNYDINYQGPKPVLPYWKFLPGGEGTMEGMCLVFLAYYPKVELSSCGSNFRIKDHMDFIGMTPQK</sequence>
<accession>A0A1D1V0Y8</accession>
<keyword evidence="3" id="KW-1185">Reference proteome</keyword>
<reference evidence="2 3" key="1">
    <citation type="journal article" date="2016" name="Nat. Commun.">
        <title>Extremotolerant tardigrade genome and improved radiotolerance of human cultured cells by tardigrade-unique protein.</title>
        <authorList>
            <person name="Hashimoto T."/>
            <person name="Horikawa D.D."/>
            <person name="Saito Y."/>
            <person name="Kuwahara H."/>
            <person name="Kozuka-Hata H."/>
            <person name="Shin-I T."/>
            <person name="Minakuchi Y."/>
            <person name="Ohishi K."/>
            <person name="Motoyama A."/>
            <person name="Aizu T."/>
            <person name="Enomoto A."/>
            <person name="Kondo K."/>
            <person name="Tanaka S."/>
            <person name="Hara Y."/>
            <person name="Koshikawa S."/>
            <person name="Sagara H."/>
            <person name="Miura T."/>
            <person name="Yokobori S."/>
            <person name="Miyagawa K."/>
            <person name="Suzuki Y."/>
            <person name="Kubo T."/>
            <person name="Oyama M."/>
            <person name="Kohara Y."/>
            <person name="Fujiyama A."/>
            <person name="Arakawa K."/>
            <person name="Katayama T."/>
            <person name="Toyoda A."/>
            <person name="Kunieda T."/>
        </authorList>
    </citation>
    <scope>NUCLEOTIDE SEQUENCE [LARGE SCALE GENOMIC DNA]</scope>
    <source>
        <strain evidence="2 3">YOKOZUNA-1</strain>
    </source>
</reference>
<dbReference type="GO" id="GO:0016715">
    <property type="term" value="F:oxidoreductase activity, acting on paired donors, with incorporation or reduction of molecular oxygen, reduced ascorbate as one donor, and incorporation of one atom of oxygen"/>
    <property type="evidence" value="ECO:0007669"/>
    <property type="project" value="InterPro"/>
</dbReference>